<name>A0A9D3UVM0_9ROSI</name>
<reference evidence="1 2" key="1">
    <citation type="journal article" date="2021" name="Plant Biotechnol. J.">
        <title>Multi-omics assisted identification of the key and species-specific regulatory components of drought-tolerant mechanisms in Gossypium stocksii.</title>
        <authorList>
            <person name="Yu D."/>
            <person name="Ke L."/>
            <person name="Zhang D."/>
            <person name="Wu Y."/>
            <person name="Sun Y."/>
            <person name="Mei J."/>
            <person name="Sun J."/>
            <person name="Sun Y."/>
        </authorList>
    </citation>
    <scope>NUCLEOTIDE SEQUENCE [LARGE SCALE GENOMIC DNA]</scope>
    <source>
        <strain evidence="2">cv. E1</strain>
        <tissue evidence="1">Leaf</tissue>
    </source>
</reference>
<dbReference type="Proteomes" id="UP000828251">
    <property type="component" value="Unassembled WGS sequence"/>
</dbReference>
<proteinExistence type="predicted"/>
<accession>A0A9D3UVM0</accession>
<organism evidence="1 2">
    <name type="scientific">Gossypium stocksii</name>
    <dbReference type="NCBI Taxonomy" id="47602"/>
    <lineage>
        <taxon>Eukaryota</taxon>
        <taxon>Viridiplantae</taxon>
        <taxon>Streptophyta</taxon>
        <taxon>Embryophyta</taxon>
        <taxon>Tracheophyta</taxon>
        <taxon>Spermatophyta</taxon>
        <taxon>Magnoliopsida</taxon>
        <taxon>eudicotyledons</taxon>
        <taxon>Gunneridae</taxon>
        <taxon>Pentapetalae</taxon>
        <taxon>rosids</taxon>
        <taxon>malvids</taxon>
        <taxon>Malvales</taxon>
        <taxon>Malvaceae</taxon>
        <taxon>Malvoideae</taxon>
        <taxon>Gossypium</taxon>
    </lineage>
</organism>
<comment type="caution">
    <text evidence="1">The sequence shown here is derived from an EMBL/GenBank/DDBJ whole genome shotgun (WGS) entry which is preliminary data.</text>
</comment>
<gene>
    <name evidence="1" type="ORF">J1N35_028037</name>
</gene>
<keyword evidence="2" id="KW-1185">Reference proteome</keyword>
<evidence type="ECO:0000313" key="1">
    <source>
        <dbReference type="EMBL" id="KAH1063050.1"/>
    </source>
</evidence>
<protein>
    <submittedName>
        <fullName evidence="1">Uncharacterized protein</fullName>
    </submittedName>
</protein>
<dbReference type="EMBL" id="JAIQCV010000009">
    <property type="protein sequence ID" value="KAH1063050.1"/>
    <property type="molecule type" value="Genomic_DNA"/>
</dbReference>
<evidence type="ECO:0000313" key="2">
    <source>
        <dbReference type="Proteomes" id="UP000828251"/>
    </source>
</evidence>
<dbReference type="AlphaFoldDB" id="A0A9D3UVM0"/>
<sequence>MVLILGQMLYPKGLELFLYRDFAPKVLGYSREVITLSLSADGRLSLIFLSSQIVEPRNLLCCPKFDNELFIMGIPLVKDTDVLAKKIALPDVAISLKSMNYEAEDLMPVHGTLGLMG</sequence>